<name>A0ABT2JWX7_9ACTN</name>
<evidence type="ECO:0008006" key="4">
    <source>
        <dbReference type="Google" id="ProtNLM"/>
    </source>
</evidence>
<accession>A0ABT2JWX7</accession>
<gene>
    <name evidence="2" type="ORF">LHJ74_21295</name>
</gene>
<organism evidence="2 3">
    <name type="scientific">Streptomyces gossypii</name>
    <dbReference type="NCBI Taxonomy" id="2883101"/>
    <lineage>
        <taxon>Bacteria</taxon>
        <taxon>Bacillati</taxon>
        <taxon>Actinomycetota</taxon>
        <taxon>Actinomycetes</taxon>
        <taxon>Kitasatosporales</taxon>
        <taxon>Streptomycetaceae</taxon>
        <taxon>Streptomyces</taxon>
    </lineage>
</organism>
<comment type="caution">
    <text evidence="2">The sequence shown here is derived from an EMBL/GenBank/DDBJ whole genome shotgun (WGS) entry which is preliminary data.</text>
</comment>
<dbReference type="Proteomes" id="UP001156389">
    <property type="component" value="Unassembled WGS sequence"/>
</dbReference>
<keyword evidence="3" id="KW-1185">Reference proteome</keyword>
<keyword evidence="1" id="KW-0732">Signal</keyword>
<evidence type="ECO:0000313" key="2">
    <source>
        <dbReference type="EMBL" id="MCT2592409.1"/>
    </source>
</evidence>
<dbReference type="EMBL" id="JAJAGO010000010">
    <property type="protein sequence ID" value="MCT2592409.1"/>
    <property type="molecule type" value="Genomic_DNA"/>
</dbReference>
<evidence type="ECO:0000313" key="3">
    <source>
        <dbReference type="Proteomes" id="UP001156389"/>
    </source>
</evidence>
<proteinExistence type="predicted"/>
<feature type="signal peptide" evidence="1">
    <location>
        <begin position="1"/>
        <end position="25"/>
    </location>
</feature>
<dbReference type="PROSITE" id="PS51257">
    <property type="entry name" value="PROKAR_LIPOPROTEIN"/>
    <property type="match status" value="1"/>
</dbReference>
<reference evidence="2 3" key="1">
    <citation type="submission" date="2021-10" db="EMBL/GenBank/DDBJ databases">
        <title>Streptomyces gossypii sp. nov., isolated from soil collected from cotton field.</title>
        <authorList>
            <person name="Ge X."/>
            <person name="Chen X."/>
            <person name="Liu W."/>
        </authorList>
    </citation>
    <scope>NUCLEOTIDE SEQUENCE [LARGE SCALE GENOMIC DNA]</scope>
    <source>
        <strain evidence="2 3">N2-109</strain>
    </source>
</reference>
<sequence>MFRRVVTGVALSAAVSLAVVGCSSAGSPGEAPEVTWAGNVCEHLSRNGSQLRLPAIDQKKPQQAKKRVVAFLDGLATQLGSLEKDMKKEGAPPVEDGKQSFTKAMEGLSQAKQEVDGAVTSVRESKVDDEKSLNAALAKAGEGFRKAGRYQGPAQELRADPALKSAFDEAEDCAGIPVSSAKPATAGN</sequence>
<dbReference type="RefSeq" id="WP_260219732.1">
    <property type="nucleotide sequence ID" value="NZ_JAJAGO010000010.1"/>
</dbReference>
<feature type="chain" id="PRO_5045170445" description="Small secreted protein" evidence="1">
    <location>
        <begin position="26"/>
        <end position="188"/>
    </location>
</feature>
<evidence type="ECO:0000256" key="1">
    <source>
        <dbReference type="SAM" id="SignalP"/>
    </source>
</evidence>
<protein>
    <recommendedName>
        <fullName evidence="4">Small secreted protein</fullName>
    </recommendedName>
</protein>